<comment type="caution">
    <text evidence="3">The sequence shown here is derived from an EMBL/GenBank/DDBJ whole genome shotgun (WGS) entry which is preliminary data.</text>
</comment>
<protein>
    <submittedName>
        <fullName evidence="3">Surfactin synthase thioesterase subunit</fullName>
    </submittedName>
</protein>
<dbReference type="GO" id="GO:0008610">
    <property type="term" value="P:lipid biosynthetic process"/>
    <property type="evidence" value="ECO:0007669"/>
    <property type="project" value="TreeGrafter"/>
</dbReference>
<comment type="similarity">
    <text evidence="1">Belongs to the thioesterase family.</text>
</comment>
<dbReference type="Proteomes" id="UP000585638">
    <property type="component" value="Unassembled WGS sequence"/>
</dbReference>
<dbReference type="InterPro" id="IPR012223">
    <property type="entry name" value="TEII"/>
</dbReference>
<dbReference type="AlphaFoldDB" id="A0A7W9NG56"/>
<feature type="domain" description="Thioesterase" evidence="2">
    <location>
        <begin position="2"/>
        <end position="191"/>
    </location>
</feature>
<dbReference type="PANTHER" id="PTHR11487">
    <property type="entry name" value="THIOESTERASE"/>
    <property type="match status" value="1"/>
</dbReference>
<evidence type="ECO:0000259" key="2">
    <source>
        <dbReference type="Pfam" id="PF00975"/>
    </source>
</evidence>
<keyword evidence="4" id="KW-1185">Reference proteome</keyword>
<accession>A0A7W9NG56</accession>
<dbReference type="InterPro" id="IPR029058">
    <property type="entry name" value="AB_hydrolase_fold"/>
</dbReference>
<dbReference type="Gene3D" id="3.40.50.1820">
    <property type="entry name" value="alpha/beta hydrolase"/>
    <property type="match status" value="1"/>
</dbReference>
<evidence type="ECO:0000256" key="1">
    <source>
        <dbReference type="ARBA" id="ARBA00007169"/>
    </source>
</evidence>
<evidence type="ECO:0000313" key="4">
    <source>
        <dbReference type="Proteomes" id="UP000585638"/>
    </source>
</evidence>
<dbReference type="InterPro" id="IPR001031">
    <property type="entry name" value="Thioesterase"/>
</dbReference>
<dbReference type="EMBL" id="JACHIR010000001">
    <property type="protein sequence ID" value="MBB5891320.1"/>
    <property type="molecule type" value="Genomic_DNA"/>
</dbReference>
<gene>
    <name evidence="3" type="ORF">BJ998_002516</name>
</gene>
<name>A0A7W9NG56_9PSEU</name>
<evidence type="ECO:0000313" key="3">
    <source>
        <dbReference type="EMBL" id="MBB5891320.1"/>
    </source>
</evidence>
<sequence>MLSVQYPGRQDRGAEKCAEAISELADEIGPQLSKWTDVPLALLGHGMGAIVAFELARQLELSASAPVVLFVSGSVAPHKHRQSHVHLLDDNGIVDELRELSGGDLVDAVDRDLISANMDAIRGDYKSIGTYSYGPGPTLSCPIVALAGDSDTTVTLSDVRAWNELSTGEFEFQIFPGGSYVISDSEREFADAVFDRLVLRAAP</sequence>
<dbReference type="PANTHER" id="PTHR11487:SF0">
    <property type="entry name" value="S-ACYL FATTY ACID SYNTHASE THIOESTERASE, MEDIUM CHAIN"/>
    <property type="match status" value="1"/>
</dbReference>
<organism evidence="3 4">
    <name type="scientific">Kutzneria kofuensis</name>
    <dbReference type="NCBI Taxonomy" id="103725"/>
    <lineage>
        <taxon>Bacteria</taxon>
        <taxon>Bacillati</taxon>
        <taxon>Actinomycetota</taxon>
        <taxon>Actinomycetes</taxon>
        <taxon>Pseudonocardiales</taxon>
        <taxon>Pseudonocardiaceae</taxon>
        <taxon>Kutzneria</taxon>
    </lineage>
</organism>
<dbReference type="SUPFAM" id="SSF53474">
    <property type="entry name" value="alpha/beta-Hydrolases"/>
    <property type="match status" value="1"/>
</dbReference>
<reference evidence="3 4" key="1">
    <citation type="submission" date="2020-08" db="EMBL/GenBank/DDBJ databases">
        <title>Sequencing the genomes of 1000 actinobacteria strains.</title>
        <authorList>
            <person name="Klenk H.-P."/>
        </authorList>
    </citation>
    <scope>NUCLEOTIDE SEQUENCE [LARGE SCALE GENOMIC DNA]</scope>
    <source>
        <strain evidence="3 4">DSM 43851</strain>
    </source>
</reference>
<dbReference type="Pfam" id="PF00975">
    <property type="entry name" value="Thioesterase"/>
    <property type="match status" value="1"/>
</dbReference>
<proteinExistence type="inferred from homology"/>